<evidence type="ECO:0000313" key="1">
    <source>
        <dbReference type="EMBL" id="MBD8129111.1"/>
    </source>
</evidence>
<dbReference type="EMBL" id="JACYNR010000034">
    <property type="protein sequence ID" value="MBD8129111.1"/>
    <property type="molecule type" value="Genomic_DNA"/>
</dbReference>
<protein>
    <submittedName>
        <fullName evidence="1">Uncharacterized protein</fullName>
    </submittedName>
</protein>
<proteinExistence type="predicted"/>
<keyword evidence="2" id="KW-1185">Reference proteome</keyword>
<sequence>MAISMRSRFALQSLQAPIAEALGVSDVRLGDTGERIPGQPFITLREISALELGPPGRHQISEDEEEIRQHVELMVSVQASGPGAMHVLRALAAWLGSTPGMQSLTAAGTSCPHYTLPRNISEGVPGGWEERAVMTLTLAHDDRYTVPLSTIHTVPVGIATATGTINFEIKR</sequence>
<dbReference type="Proteomes" id="UP000610459">
    <property type="component" value="Unassembled WGS sequence"/>
</dbReference>
<accession>A0ACC5PVV7</accession>
<evidence type="ECO:0000313" key="2">
    <source>
        <dbReference type="Proteomes" id="UP000610459"/>
    </source>
</evidence>
<reference evidence="1 2" key="1">
    <citation type="journal article" date="2020" name="FEMS Microbiol. Ecol.">
        <title>Temporal dynamics of bacterial communities during seed development and maturation.</title>
        <authorList>
            <person name="Chesneau G."/>
            <person name="Torres-Cortes G."/>
            <person name="Briand M."/>
            <person name="Darrasse A."/>
            <person name="Preveaux A."/>
            <person name="Marais C."/>
            <person name="Jacques M.A."/>
            <person name="Shade A."/>
            <person name="Barret M."/>
        </authorList>
    </citation>
    <scope>NUCLEOTIDE SEQUENCE [LARGE SCALE GENOMIC DNA]</scope>
    <source>
        <strain evidence="1 2">CFBP13709</strain>
    </source>
</reference>
<organism evidence="1 2">
    <name type="scientific">Enterobacter agglomerans</name>
    <name type="common">Erwinia herbicola</name>
    <name type="synonym">Pantoea agglomerans</name>
    <dbReference type="NCBI Taxonomy" id="549"/>
    <lineage>
        <taxon>Bacteria</taxon>
        <taxon>Pseudomonadati</taxon>
        <taxon>Pseudomonadota</taxon>
        <taxon>Gammaproteobacteria</taxon>
        <taxon>Enterobacterales</taxon>
        <taxon>Erwiniaceae</taxon>
        <taxon>Pantoea</taxon>
        <taxon>Pantoea agglomerans group</taxon>
    </lineage>
</organism>
<comment type="caution">
    <text evidence="1">The sequence shown here is derived from an EMBL/GenBank/DDBJ whole genome shotgun (WGS) entry which is preliminary data.</text>
</comment>
<name>A0ACC5PVV7_ENTAG</name>
<gene>
    <name evidence="1" type="ORF">IFT41_23730</name>
</gene>